<evidence type="ECO:0000313" key="32">
    <source>
        <dbReference type="Proteomes" id="UP000551758"/>
    </source>
</evidence>
<dbReference type="InterPro" id="IPR000086">
    <property type="entry name" value="NUDIX_hydrolase_dom"/>
</dbReference>
<dbReference type="Proteomes" id="UP000551758">
    <property type="component" value="Unassembled WGS sequence"/>
</dbReference>
<keyword evidence="10" id="KW-0576">Peroxisome</keyword>
<evidence type="ECO:0000256" key="26">
    <source>
        <dbReference type="ARBA" id="ARBA00051856"/>
    </source>
</evidence>
<evidence type="ECO:0000313" key="31">
    <source>
        <dbReference type="EMBL" id="KAF5918589.1"/>
    </source>
</evidence>
<dbReference type="GO" id="GO:0000287">
    <property type="term" value="F:magnesium ion binding"/>
    <property type="evidence" value="ECO:0007669"/>
    <property type="project" value="InterPro"/>
</dbReference>
<evidence type="ECO:0000256" key="4">
    <source>
        <dbReference type="ARBA" id="ARBA00006506"/>
    </source>
</evidence>
<evidence type="ECO:0000256" key="28">
    <source>
        <dbReference type="ARBA" id="ARBA00072984"/>
    </source>
</evidence>
<dbReference type="InterPro" id="IPR015797">
    <property type="entry name" value="NUDIX_hydrolase-like_dom_sf"/>
</dbReference>
<evidence type="ECO:0000256" key="10">
    <source>
        <dbReference type="ARBA" id="ARBA00023140"/>
    </source>
</evidence>
<reference evidence="31 32" key="1">
    <citation type="journal article" date="2020" name="Mol. Biol. Evol.">
        <title>Interspecific Gene Flow and the Evolution of Specialization in Black and White Rhinoceros.</title>
        <authorList>
            <person name="Moodley Y."/>
            <person name="Westbury M.V."/>
            <person name="Russo I.M."/>
            <person name="Gopalakrishnan S."/>
            <person name="Rakotoarivelo A."/>
            <person name="Olsen R.A."/>
            <person name="Prost S."/>
            <person name="Tunstall T."/>
            <person name="Ryder O.A."/>
            <person name="Dalen L."/>
            <person name="Bruford M.W."/>
        </authorList>
    </citation>
    <scope>NUCLEOTIDE SEQUENCE [LARGE SCALE GENOMIC DNA]</scope>
    <source>
        <strain evidence="31">SBR-YM</strain>
        <tissue evidence="31">Skin</tissue>
    </source>
</reference>
<dbReference type="GO" id="GO:0005782">
    <property type="term" value="C:peroxisomal matrix"/>
    <property type="evidence" value="ECO:0007669"/>
    <property type="project" value="UniProtKB-ARBA"/>
</dbReference>
<evidence type="ECO:0000256" key="15">
    <source>
        <dbReference type="ARBA" id="ARBA00047369"/>
    </source>
</evidence>
<comment type="cofactor">
    <cofactor evidence="1">
        <name>Mn(2+)</name>
        <dbReference type="ChEBI" id="CHEBI:29035"/>
    </cofactor>
</comment>
<comment type="catalytic activity">
    <reaction evidence="14">
        <text>octanoyl-CoA + H2O = S-octanoyl-4'-phosphopantetheine + adenosine 3',5'-bisphosphate + 2 H(+)</text>
        <dbReference type="Rhea" id="RHEA:50016"/>
        <dbReference type="ChEBI" id="CHEBI:15377"/>
        <dbReference type="ChEBI" id="CHEBI:15378"/>
        <dbReference type="ChEBI" id="CHEBI:57386"/>
        <dbReference type="ChEBI" id="CHEBI:58343"/>
        <dbReference type="ChEBI" id="CHEBI:132013"/>
    </reaction>
    <physiologicalReaction direction="left-to-right" evidence="14">
        <dbReference type="Rhea" id="RHEA:50017"/>
    </physiologicalReaction>
</comment>
<dbReference type="EMBL" id="JACDTQ010002428">
    <property type="protein sequence ID" value="KAF5918589.1"/>
    <property type="molecule type" value="Genomic_DNA"/>
</dbReference>
<keyword evidence="6" id="KW-0479">Metal-binding</keyword>
<dbReference type="GO" id="GO:0010945">
    <property type="term" value="F:coenzyme A diphosphatase activity"/>
    <property type="evidence" value="ECO:0007669"/>
    <property type="project" value="UniProtKB-EC"/>
</dbReference>
<name>A0A7J7ES33_DICBM</name>
<dbReference type="GO" id="GO:0030145">
    <property type="term" value="F:manganese ion binding"/>
    <property type="evidence" value="ECO:0007669"/>
    <property type="project" value="InterPro"/>
</dbReference>
<comment type="function">
    <text evidence="27">Fatty acyl-coenzyme A (CoA) diphosphatase that hydrolyzes fatty acyl-CoA to yield acyl-4'-phosphopantetheine and adenosine 3',5'-bisphosphate. Cleaves CoA, CoA esters and oxidized CoA with similar efficiencies. Preferentially hydrolyzes medium-chain acyl-CoAs and bile acid-CoAs. Has no activity toward NDP-sugars, CDP-alcohols, (deoxy)nucleoside 5'-triphosphates, nucleoside 5'-di or monophosphates, diadenosine polyphosphates, NAD, NADH, NADP, NADPH or thymidine-5'-monophospho-p-nitrophenyl ester. May be required to eliminate oxidized CoA from peroxisomes, or regulate CoA and acyl-CoA levels in this organelle in response to metabolic demand. Does not play a role in U8 snoRNA decapping activity. Binds U8 snoRNA. Exhibits decapping activity towards dpCoA-capped RNAs in vitro.</text>
</comment>
<evidence type="ECO:0000256" key="7">
    <source>
        <dbReference type="ARBA" id="ARBA00022801"/>
    </source>
</evidence>
<comment type="catalytic activity">
    <reaction evidence="19">
        <text>dodecanoyl-CoA + H2O = S-dodecanoyl-4'-phosphopantetheine + adenosine 3',5'-bisphosphate + 2 H(+)</text>
        <dbReference type="Rhea" id="RHEA:50024"/>
        <dbReference type="ChEBI" id="CHEBI:15377"/>
        <dbReference type="ChEBI" id="CHEBI:15378"/>
        <dbReference type="ChEBI" id="CHEBI:57375"/>
        <dbReference type="ChEBI" id="CHEBI:58343"/>
        <dbReference type="ChEBI" id="CHEBI:132015"/>
    </reaction>
    <physiologicalReaction direction="left-to-right" evidence="19">
        <dbReference type="Rhea" id="RHEA:50025"/>
    </physiologicalReaction>
</comment>
<evidence type="ECO:0000256" key="8">
    <source>
        <dbReference type="ARBA" id="ARBA00022842"/>
    </source>
</evidence>
<comment type="catalytic activity">
    <reaction evidence="21">
        <text>a 5'-end CoA-ribonucleoside in mRNA + H2O = a 5'-end phospho-adenosine-phospho-ribonucleoside in mRNA + (R)-4'-phosphopantetheine + 2 H(+)</text>
        <dbReference type="Rhea" id="RHEA:67592"/>
        <dbReference type="Rhea" id="RHEA-COMP:15719"/>
        <dbReference type="Rhea" id="RHEA-COMP:17276"/>
        <dbReference type="ChEBI" id="CHEBI:15377"/>
        <dbReference type="ChEBI" id="CHEBI:15378"/>
        <dbReference type="ChEBI" id="CHEBI:61723"/>
        <dbReference type="ChEBI" id="CHEBI:144051"/>
        <dbReference type="ChEBI" id="CHEBI:172371"/>
    </reaction>
    <physiologicalReaction direction="left-to-right" evidence="21">
        <dbReference type="Rhea" id="RHEA:67593"/>
    </physiologicalReaction>
</comment>
<dbReference type="InterPro" id="IPR045121">
    <property type="entry name" value="CoAse"/>
</dbReference>
<dbReference type="PROSITE" id="PS01293">
    <property type="entry name" value="NUDIX_COA"/>
    <property type="match status" value="1"/>
</dbReference>
<dbReference type="InterPro" id="IPR000059">
    <property type="entry name" value="NUDIX_hydrolase_NudL_CS"/>
</dbReference>
<dbReference type="PANTHER" id="PTHR12992">
    <property type="entry name" value="NUDIX HYDROLASE"/>
    <property type="match status" value="1"/>
</dbReference>
<dbReference type="GO" id="GO:0015938">
    <property type="term" value="P:coenzyme A catabolic process"/>
    <property type="evidence" value="ECO:0007669"/>
    <property type="project" value="TreeGrafter"/>
</dbReference>
<evidence type="ECO:0000256" key="1">
    <source>
        <dbReference type="ARBA" id="ARBA00001936"/>
    </source>
</evidence>
<evidence type="ECO:0000256" key="12">
    <source>
        <dbReference type="ARBA" id="ARBA00044908"/>
    </source>
</evidence>
<evidence type="ECO:0000256" key="3">
    <source>
        <dbReference type="ARBA" id="ARBA00004275"/>
    </source>
</evidence>
<dbReference type="CDD" id="cd03426">
    <property type="entry name" value="NUDIX_CoAse_Nudt7"/>
    <property type="match status" value="1"/>
</dbReference>
<keyword evidence="9" id="KW-0694">RNA-binding</keyword>
<keyword evidence="32" id="KW-1185">Reference proteome</keyword>
<evidence type="ECO:0000256" key="20">
    <source>
        <dbReference type="ARBA" id="ARBA00048624"/>
    </source>
</evidence>
<evidence type="ECO:0000256" key="17">
    <source>
        <dbReference type="ARBA" id="ARBA00047466"/>
    </source>
</evidence>
<keyword evidence="7" id="KW-0378">Hydrolase</keyword>
<evidence type="ECO:0000256" key="16">
    <source>
        <dbReference type="ARBA" id="ARBA00047403"/>
    </source>
</evidence>
<comment type="catalytic activity">
    <reaction evidence="17">
        <text>hexanoyl-CoA + H2O = hexanoyl-4'-phosphopantetheine + adenosine 3',5'-bisphosphate + 2 H(+)</text>
        <dbReference type="Rhea" id="RHEA:49980"/>
        <dbReference type="ChEBI" id="CHEBI:15377"/>
        <dbReference type="ChEBI" id="CHEBI:15378"/>
        <dbReference type="ChEBI" id="CHEBI:58343"/>
        <dbReference type="ChEBI" id="CHEBI:62620"/>
        <dbReference type="ChEBI" id="CHEBI:132012"/>
    </reaction>
    <physiologicalReaction direction="left-to-right" evidence="17">
        <dbReference type="Rhea" id="RHEA:49981"/>
    </physiologicalReaction>
</comment>
<dbReference type="GO" id="GO:0009132">
    <property type="term" value="P:nucleoside diphosphate metabolic process"/>
    <property type="evidence" value="ECO:0007669"/>
    <property type="project" value="InterPro"/>
</dbReference>
<evidence type="ECO:0000256" key="19">
    <source>
        <dbReference type="ARBA" id="ARBA00047757"/>
    </source>
</evidence>
<comment type="caution">
    <text evidence="31">The sequence shown here is derived from an EMBL/GenBank/DDBJ whole genome shotgun (WGS) entry which is preliminary data.</text>
</comment>
<evidence type="ECO:0000256" key="5">
    <source>
        <dbReference type="ARBA" id="ARBA00011245"/>
    </source>
</evidence>
<evidence type="ECO:0000256" key="9">
    <source>
        <dbReference type="ARBA" id="ARBA00022884"/>
    </source>
</evidence>
<dbReference type="SUPFAM" id="SSF55811">
    <property type="entry name" value="Nudix"/>
    <property type="match status" value="1"/>
</dbReference>
<evidence type="ECO:0000256" key="22">
    <source>
        <dbReference type="ARBA" id="ARBA00048961"/>
    </source>
</evidence>
<comment type="catalytic activity">
    <reaction evidence="18">
        <text>propanoyl-CoA + H2O = propanoyl-4'-phosphopantetheine + adenosine 3',5'-bisphosphate + 2 H(+)</text>
        <dbReference type="Rhea" id="RHEA:67464"/>
        <dbReference type="ChEBI" id="CHEBI:15377"/>
        <dbReference type="ChEBI" id="CHEBI:15378"/>
        <dbReference type="ChEBI" id="CHEBI:57392"/>
        <dbReference type="ChEBI" id="CHEBI:58343"/>
        <dbReference type="ChEBI" id="CHEBI:172362"/>
    </reaction>
    <physiologicalReaction direction="left-to-right" evidence="18">
        <dbReference type="Rhea" id="RHEA:67465"/>
    </physiologicalReaction>
</comment>
<comment type="cofactor">
    <cofactor evidence="2">
        <name>Mg(2+)</name>
        <dbReference type="ChEBI" id="CHEBI:18420"/>
    </cofactor>
</comment>
<evidence type="ECO:0000256" key="25">
    <source>
        <dbReference type="ARBA" id="ARBA00051749"/>
    </source>
</evidence>
<feature type="domain" description="Nudix hydrolase" evidence="30">
    <location>
        <begin position="58"/>
        <end position="190"/>
    </location>
</feature>
<accession>A0A7J7ES33</accession>
<protein>
    <recommendedName>
        <fullName evidence="28">Peroxisomal coenzyme A diphosphatase NUDT7</fullName>
        <ecNumber evidence="13">3.6.1.77</ecNumber>
    </recommendedName>
    <alternativeName>
        <fullName evidence="29">Nucleoside diphosphate-linked moiety X motif 7</fullName>
    </alternativeName>
</protein>
<organism evidence="31 32">
    <name type="scientific">Diceros bicornis minor</name>
    <name type="common">South-central black rhinoceros</name>
    <dbReference type="NCBI Taxonomy" id="77932"/>
    <lineage>
        <taxon>Eukaryota</taxon>
        <taxon>Metazoa</taxon>
        <taxon>Chordata</taxon>
        <taxon>Craniata</taxon>
        <taxon>Vertebrata</taxon>
        <taxon>Euteleostomi</taxon>
        <taxon>Mammalia</taxon>
        <taxon>Eutheria</taxon>
        <taxon>Laurasiatheria</taxon>
        <taxon>Perissodactyla</taxon>
        <taxon>Rhinocerotidae</taxon>
        <taxon>Diceros</taxon>
    </lineage>
</organism>
<comment type="catalytic activity">
    <reaction evidence="15">
        <text>malonyl-CoA + H2O = malonyl-4'-phosphopantetheine + adenosine 3',5'-bisphosphate + 2 H(+)</text>
        <dbReference type="Rhea" id="RHEA:67468"/>
        <dbReference type="ChEBI" id="CHEBI:15377"/>
        <dbReference type="ChEBI" id="CHEBI:15378"/>
        <dbReference type="ChEBI" id="CHEBI:57384"/>
        <dbReference type="ChEBI" id="CHEBI:58343"/>
        <dbReference type="ChEBI" id="CHEBI:172363"/>
    </reaction>
    <physiologicalReaction direction="left-to-right" evidence="15">
        <dbReference type="Rhea" id="RHEA:67469"/>
    </physiologicalReaction>
</comment>
<dbReference type="EC" id="3.6.1.77" evidence="13"/>
<dbReference type="PROSITE" id="PS51462">
    <property type="entry name" value="NUDIX"/>
    <property type="match status" value="1"/>
</dbReference>
<dbReference type="FunFam" id="3.90.79.10:FF:000049">
    <property type="entry name" value="Peroxisomal coenzyme A diphosphatase NUDT7"/>
    <property type="match status" value="1"/>
</dbReference>
<comment type="catalytic activity">
    <reaction evidence="12">
        <text>CoA + H2O = (R)-4'-phosphopantetheine + adenosine 3',5'-bisphosphate + 2 H(+)</text>
        <dbReference type="Rhea" id="RHEA:64988"/>
        <dbReference type="ChEBI" id="CHEBI:15377"/>
        <dbReference type="ChEBI" id="CHEBI:15378"/>
        <dbReference type="ChEBI" id="CHEBI:57287"/>
        <dbReference type="ChEBI" id="CHEBI:58343"/>
        <dbReference type="ChEBI" id="CHEBI:61723"/>
        <dbReference type="EC" id="3.6.1.77"/>
    </reaction>
    <physiologicalReaction direction="left-to-right" evidence="12">
        <dbReference type="Rhea" id="RHEA:64989"/>
    </physiologicalReaction>
</comment>
<comment type="subunit">
    <text evidence="5">Monomer.</text>
</comment>
<evidence type="ECO:0000256" key="24">
    <source>
        <dbReference type="ARBA" id="ARBA00050371"/>
    </source>
</evidence>
<evidence type="ECO:0000256" key="29">
    <source>
        <dbReference type="ARBA" id="ARBA00079598"/>
    </source>
</evidence>
<comment type="similarity">
    <text evidence="4">Belongs to the Nudix hydrolase family. PCD1 subfamily.</text>
</comment>
<comment type="catalytic activity">
    <reaction evidence="22">
        <text>choloyl-CoA + H2O = S-choloyl-4'-phosphopantetheine + adenosine 3',5'-bisphosphate + 2 H(+)</text>
        <dbReference type="Rhea" id="RHEA:50036"/>
        <dbReference type="ChEBI" id="CHEBI:15377"/>
        <dbReference type="ChEBI" id="CHEBI:15378"/>
        <dbReference type="ChEBI" id="CHEBI:57373"/>
        <dbReference type="ChEBI" id="CHEBI:58343"/>
        <dbReference type="ChEBI" id="CHEBI:132020"/>
    </reaction>
    <physiologicalReaction direction="left-to-right" evidence="22">
        <dbReference type="Rhea" id="RHEA:50037"/>
    </physiologicalReaction>
</comment>
<gene>
    <name evidence="31" type="ORF">HPG69_005024</name>
</gene>
<comment type="catalytic activity">
    <reaction evidence="26">
        <text>acetyl-CoA + H2O = S-acetyl-4'-phosphopantetheine + adenosine 3',5'-bisphosphate + 2 H(+)</text>
        <dbReference type="Rhea" id="RHEA:64992"/>
        <dbReference type="ChEBI" id="CHEBI:15377"/>
        <dbReference type="ChEBI" id="CHEBI:15378"/>
        <dbReference type="ChEBI" id="CHEBI:57288"/>
        <dbReference type="ChEBI" id="CHEBI:58343"/>
        <dbReference type="ChEBI" id="CHEBI:156266"/>
    </reaction>
    <physiologicalReaction direction="left-to-right" evidence="26">
        <dbReference type="Rhea" id="RHEA:64993"/>
    </physiologicalReaction>
</comment>
<dbReference type="PANTHER" id="PTHR12992:SF24">
    <property type="entry name" value="PEROXISOMAL COENZYME A DIPHOSPHATASE NUDT7"/>
    <property type="match status" value="1"/>
</dbReference>
<comment type="subcellular location">
    <subcellularLocation>
        <location evidence="3">Peroxisome</location>
    </subcellularLocation>
</comment>
<evidence type="ECO:0000259" key="30">
    <source>
        <dbReference type="PROSITE" id="PS51462"/>
    </source>
</evidence>
<keyword evidence="8" id="KW-0460">Magnesium</keyword>
<evidence type="ECO:0000256" key="6">
    <source>
        <dbReference type="ARBA" id="ARBA00022723"/>
    </source>
</evidence>
<dbReference type="GO" id="GO:0003723">
    <property type="term" value="F:RNA binding"/>
    <property type="evidence" value="ECO:0007669"/>
    <property type="project" value="UniProtKB-KW"/>
</dbReference>
<dbReference type="Gene3D" id="3.90.79.10">
    <property type="entry name" value="Nucleoside Triphosphate Pyrophosphohydrolase"/>
    <property type="match status" value="1"/>
</dbReference>
<evidence type="ECO:0000256" key="13">
    <source>
        <dbReference type="ARBA" id="ARBA00044967"/>
    </source>
</evidence>
<evidence type="ECO:0000256" key="11">
    <source>
        <dbReference type="ARBA" id="ARBA00023211"/>
    </source>
</evidence>
<proteinExistence type="inferred from homology"/>
<comment type="catalytic activity">
    <reaction evidence="20">
        <text>succinyl-CoA + H2O = succinyl-4'-phosphopantetheine + adenosine 3',5'-bisphosphate + 2 H(+)</text>
        <dbReference type="Rhea" id="RHEA:67472"/>
        <dbReference type="ChEBI" id="CHEBI:15377"/>
        <dbReference type="ChEBI" id="CHEBI:15378"/>
        <dbReference type="ChEBI" id="CHEBI:57292"/>
        <dbReference type="ChEBI" id="CHEBI:58343"/>
        <dbReference type="ChEBI" id="CHEBI:172364"/>
    </reaction>
    <physiologicalReaction direction="left-to-right" evidence="20">
        <dbReference type="Rhea" id="RHEA:67473"/>
    </physiologicalReaction>
</comment>
<comment type="catalytic activity">
    <reaction evidence="25">
        <text>3alpha,7alpha,12alpha-trihydroxy-5beta-cholestan-26-oyl-CoA + H2O = 3alpha,7alpha,12alpha-trihydroxy-5beta-cholestan-26-oyl-4'-phosphopantetheine + adenosine 3',5'-bisphosphate + 2 H(+)</text>
        <dbReference type="Rhea" id="RHEA:50040"/>
        <dbReference type="ChEBI" id="CHEBI:15377"/>
        <dbReference type="ChEBI" id="CHEBI:15378"/>
        <dbReference type="ChEBI" id="CHEBI:58343"/>
        <dbReference type="ChEBI" id="CHEBI:63001"/>
        <dbReference type="ChEBI" id="CHEBI:132021"/>
    </reaction>
    <physiologicalReaction direction="left-to-right" evidence="25">
        <dbReference type="Rhea" id="RHEA:50041"/>
    </physiologicalReaction>
</comment>
<dbReference type="AlphaFoldDB" id="A0A7J7ES33"/>
<evidence type="ECO:0000256" key="18">
    <source>
        <dbReference type="ARBA" id="ARBA00047666"/>
    </source>
</evidence>
<evidence type="ECO:0000256" key="2">
    <source>
        <dbReference type="ARBA" id="ARBA00001946"/>
    </source>
</evidence>
<comment type="catalytic activity">
    <reaction evidence="16">
        <text>tetradecanoyl-CoA + H2O = tetradecanoyl-4'-phosphopantetheine + adenosine 3',5'-bisphosphate + 2 H(+)</text>
        <dbReference type="Rhea" id="RHEA:50028"/>
        <dbReference type="ChEBI" id="CHEBI:15377"/>
        <dbReference type="ChEBI" id="CHEBI:15378"/>
        <dbReference type="ChEBI" id="CHEBI:57385"/>
        <dbReference type="ChEBI" id="CHEBI:58343"/>
        <dbReference type="ChEBI" id="CHEBI:132017"/>
    </reaction>
    <physiologicalReaction direction="left-to-right" evidence="16">
        <dbReference type="Rhea" id="RHEA:50029"/>
    </physiologicalReaction>
</comment>
<comment type="catalytic activity">
    <reaction evidence="23">
        <text>butanoyl-CoA + H2O = S-butanoyl-4'-phosphopantetheine + adenosine 3',5'-bisphosphate + 2 H(+)</text>
        <dbReference type="Rhea" id="RHEA:49976"/>
        <dbReference type="ChEBI" id="CHEBI:15377"/>
        <dbReference type="ChEBI" id="CHEBI:15378"/>
        <dbReference type="ChEBI" id="CHEBI:57371"/>
        <dbReference type="ChEBI" id="CHEBI:58343"/>
        <dbReference type="ChEBI" id="CHEBI:132011"/>
    </reaction>
    <physiologicalReaction direction="left-to-right" evidence="23">
        <dbReference type="Rhea" id="RHEA:49977"/>
    </physiologicalReaction>
</comment>
<evidence type="ECO:0000256" key="27">
    <source>
        <dbReference type="ARBA" id="ARBA00059426"/>
    </source>
</evidence>
<keyword evidence="11" id="KW-0464">Manganese</keyword>
<evidence type="ECO:0000256" key="21">
    <source>
        <dbReference type="ARBA" id="ARBA00048667"/>
    </source>
</evidence>
<sequence length="258" mass="29097">MPVRRAGFKESSPRHKTFCWTMSRPGPLPESDRNSVIDDAKACLKKHDAGTKYSHSSSNKYSILLPLLAKEGKLHLLFTLRSEKLRRSPGEVCFPGGKWEPTDVDDVATALREAQEEVGLHPHQVEVVCRLVPQPLDKDALLTPVVGFIDHNFQAQPNPDEVKNVFLVPLEYFLHPYAYHQNHVTRSGHDFIIHCFEYTNPEDGVTYHIKGITAKFALLIALIILGKKPTFEVEFNLSDLISSEESSLEPHKHATSKL</sequence>
<evidence type="ECO:0000256" key="23">
    <source>
        <dbReference type="ARBA" id="ARBA00049284"/>
    </source>
</evidence>
<dbReference type="Pfam" id="PF00293">
    <property type="entry name" value="NUDIX"/>
    <property type="match status" value="1"/>
</dbReference>
<evidence type="ECO:0000256" key="14">
    <source>
        <dbReference type="ARBA" id="ARBA00047289"/>
    </source>
</evidence>
<comment type="catalytic activity">
    <reaction evidence="24">
        <text>decanoyl-CoA + H2O = decanoyl-4'-phosphopantetheine + adenosine 3',5'-bisphosphate + 2 H(+)</text>
        <dbReference type="Rhea" id="RHEA:50020"/>
        <dbReference type="ChEBI" id="CHEBI:15377"/>
        <dbReference type="ChEBI" id="CHEBI:15378"/>
        <dbReference type="ChEBI" id="CHEBI:58343"/>
        <dbReference type="ChEBI" id="CHEBI:61430"/>
        <dbReference type="ChEBI" id="CHEBI:132014"/>
    </reaction>
    <physiologicalReaction direction="left-to-right" evidence="24">
        <dbReference type="Rhea" id="RHEA:50021"/>
    </physiologicalReaction>
</comment>